<evidence type="ECO:0000313" key="2">
    <source>
        <dbReference type="EMBL" id="RVW61771.1"/>
    </source>
</evidence>
<feature type="compositionally biased region" description="Pro residues" evidence="1">
    <location>
        <begin position="214"/>
        <end position="225"/>
    </location>
</feature>
<dbReference type="EMBL" id="QGNW01000808">
    <property type="protein sequence ID" value="RVW61771.1"/>
    <property type="molecule type" value="Genomic_DNA"/>
</dbReference>
<organism evidence="2 3">
    <name type="scientific">Vitis vinifera</name>
    <name type="common">Grape</name>
    <dbReference type="NCBI Taxonomy" id="29760"/>
    <lineage>
        <taxon>Eukaryota</taxon>
        <taxon>Viridiplantae</taxon>
        <taxon>Streptophyta</taxon>
        <taxon>Embryophyta</taxon>
        <taxon>Tracheophyta</taxon>
        <taxon>Spermatophyta</taxon>
        <taxon>Magnoliopsida</taxon>
        <taxon>eudicotyledons</taxon>
        <taxon>Gunneridae</taxon>
        <taxon>Pentapetalae</taxon>
        <taxon>rosids</taxon>
        <taxon>Vitales</taxon>
        <taxon>Vitaceae</taxon>
        <taxon>Viteae</taxon>
        <taxon>Vitis</taxon>
    </lineage>
</organism>
<feature type="compositionally biased region" description="Pro residues" evidence="1">
    <location>
        <begin position="256"/>
        <end position="265"/>
    </location>
</feature>
<feature type="non-terminal residue" evidence="2">
    <location>
        <position position="322"/>
    </location>
</feature>
<feature type="compositionally biased region" description="Low complexity" evidence="1">
    <location>
        <begin position="20"/>
        <end position="33"/>
    </location>
</feature>
<accession>A0A438FPC5</accession>
<evidence type="ECO:0000256" key="1">
    <source>
        <dbReference type="SAM" id="MobiDB-lite"/>
    </source>
</evidence>
<protein>
    <submittedName>
        <fullName evidence="2">Uncharacterized protein</fullName>
    </submittedName>
</protein>
<feature type="region of interest" description="Disordered" evidence="1">
    <location>
        <begin position="210"/>
        <end position="266"/>
    </location>
</feature>
<feature type="region of interest" description="Disordered" evidence="1">
    <location>
        <begin position="1"/>
        <end position="55"/>
    </location>
</feature>
<dbReference type="Proteomes" id="UP000288805">
    <property type="component" value="Unassembled WGS sequence"/>
</dbReference>
<evidence type="ECO:0000313" key="3">
    <source>
        <dbReference type="Proteomes" id="UP000288805"/>
    </source>
</evidence>
<gene>
    <name evidence="2" type="ORF">CK203_064850</name>
</gene>
<feature type="region of interest" description="Disordered" evidence="1">
    <location>
        <begin position="289"/>
        <end position="322"/>
    </location>
</feature>
<sequence>MAHIKGGHTDPSVSREARPRASSPQDSSQAPQALTVPSYKDGPDPQALTDSQRPSGIAWKPSSRGLWSSCLPLREIQIVEPCHFIPSFISTLRPCDNNRASGFIWTTLESMTTQGAQSPTTIHFSIDGRQGILEARHISGALHIPYASGSSTFPGVDPYISVGHGPHPIQGDFWRFIPSTISEGFYFGPHHLIMAIFSTLRRRFTRSSYSAPVAAPPRPASPVPPQAEQQDELPVESVPPAPAAPSMPEAISTDPPATPLVPPVAPSTSEASFTISAIEFRVLQHLGLLPPPQIDIPGPSEPIAPVEETIKADARPSHSQGS</sequence>
<comment type="caution">
    <text evidence="2">The sequence shown here is derived from an EMBL/GenBank/DDBJ whole genome shotgun (WGS) entry which is preliminary data.</text>
</comment>
<name>A0A438FPC5_VITVI</name>
<proteinExistence type="predicted"/>
<reference evidence="2 3" key="1">
    <citation type="journal article" date="2018" name="PLoS Genet.">
        <title>Population sequencing reveals clonal diversity and ancestral inbreeding in the grapevine cultivar Chardonnay.</title>
        <authorList>
            <person name="Roach M.J."/>
            <person name="Johnson D.L."/>
            <person name="Bohlmann J."/>
            <person name="van Vuuren H.J."/>
            <person name="Jones S.J."/>
            <person name="Pretorius I.S."/>
            <person name="Schmidt S.A."/>
            <person name="Borneman A.R."/>
        </authorList>
    </citation>
    <scope>NUCLEOTIDE SEQUENCE [LARGE SCALE GENOMIC DNA]</scope>
    <source>
        <strain evidence="3">cv. Chardonnay</strain>
        <tissue evidence="2">Leaf</tissue>
    </source>
</reference>
<feature type="compositionally biased region" description="Pro residues" evidence="1">
    <location>
        <begin position="289"/>
        <end position="302"/>
    </location>
</feature>
<dbReference type="AlphaFoldDB" id="A0A438FPC5"/>